<dbReference type="InterPro" id="IPR014016">
    <property type="entry name" value="UvrD-like_ATP-bd"/>
</dbReference>
<keyword evidence="15" id="KW-1185">Reference proteome</keyword>
<evidence type="ECO:0000256" key="6">
    <source>
        <dbReference type="ARBA" id="ARBA00023125"/>
    </source>
</evidence>
<feature type="domain" description="UvrD-like helicase ATP-binding" evidence="12">
    <location>
        <begin position="7"/>
        <end position="293"/>
    </location>
</feature>
<dbReference type="CDD" id="cd18807">
    <property type="entry name" value="SF1_C_UvrD"/>
    <property type="match status" value="1"/>
</dbReference>
<reference evidence="14 15" key="1">
    <citation type="journal article" date="2014" name="PLoS ONE">
        <title>Reduction of Hydrogen Peroxide Accumulation and Toxicity by a Catalase from Mycoplasma iowae.</title>
        <authorList>
            <person name="Pritchard R.E."/>
            <person name="Prassinos A.J."/>
            <person name="Osborne J.D."/>
            <person name="Raviv Z."/>
            <person name="Balish M.F."/>
        </authorList>
    </citation>
    <scope>NUCLEOTIDE SEQUENCE [LARGE SCALE GENOMIC DNA]</scope>
    <source>
        <strain evidence="14 15">DK-CPA</strain>
    </source>
</reference>
<evidence type="ECO:0000256" key="5">
    <source>
        <dbReference type="ARBA" id="ARBA00022840"/>
    </source>
</evidence>
<dbReference type="PANTHER" id="PTHR11070">
    <property type="entry name" value="UVRD / RECB / PCRA DNA HELICASE FAMILY MEMBER"/>
    <property type="match status" value="1"/>
</dbReference>
<dbReference type="EC" id="5.6.2.4" evidence="9"/>
<dbReference type="GO" id="GO:0005524">
    <property type="term" value="F:ATP binding"/>
    <property type="evidence" value="ECO:0007669"/>
    <property type="project" value="UniProtKB-UniRule"/>
</dbReference>
<dbReference type="EMBL" id="AWQU01000074">
    <property type="protein sequence ID" value="KFB07631.1"/>
    <property type="molecule type" value="Genomic_DNA"/>
</dbReference>
<organism evidence="14 15">
    <name type="scientific">Malacoplasma iowae DK-CPA</name>
    <dbReference type="NCBI Taxonomy" id="1394179"/>
    <lineage>
        <taxon>Bacteria</taxon>
        <taxon>Bacillati</taxon>
        <taxon>Mycoplasmatota</taxon>
        <taxon>Mycoplasmoidales</taxon>
        <taxon>Mycoplasmoidaceae</taxon>
        <taxon>Malacoplasma</taxon>
    </lineage>
</organism>
<keyword evidence="6" id="KW-0238">DNA-binding</keyword>
<dbReference type="InterPro" id="IPR027417">
    <property type="entry name" value="P-loop_NTPase"/>
</dbReference>
<evidence type="ECO:0000256" key="8">
    <source>
        <dbReference type="ARBA" id="ARBA00034617"/>
    </source>
</evidence>
<dbReference type="CDD" id="cd17932">
    <property type="entry name" value="DEXQc_UvrD"/>
    <property type="match status" value="1"/>
</dbReference>
<evidence type="ECO:0000256" key="3">
    <source>
        <dbReference type="ARBA" id="ARBA00022801"/>
    </source>
</evidence>
<dbReference type="Pfam" id="PF13361">
    <property type="entry name" value="UvrD_C"/>
    <property type="match status" value="1"/>
</dbReference>
<dbReference type="GO" id="GO:0005829">
    <property type="term" value="C:cytosol"/>
    <property type="evidence" value="ECO:0007669"/>
    <property type="project" value="TreeGrafter"/>
</dbReference>
<evidence type="ECO:0000256" key="11">
    <source>
        <dbReference type="PROSITE-ProRule" id="PRU00560"/>
    </source>
</evidence>
<dbReference type="Proteomes" id="UP000028523">
    <property type="component" value="Unassembled WGS sequence"/>
</dbReference>
<comment type="catalytic activity">
    <reaction evidence="10">
        <text>ATP + H2O = ADP + phosphate + H(+)</text>
        <dbReference type="Rhea" id="RHEA:13065"/>
        <dbReference type="ChEBI" id="CHEBI:15377"/>
        <dbReference type="ChEBI" id="CHEBI:15378"/>
        <dbReference type="ChEBI" id="CHEBI:30616"/>
        <dbReference type="ChEBI" id="CHEBI:43474"/>
        <dbReference type="ChEBI" id="CHEBI:456216"/>
        <dbReference type="EC" id="5.6.2.4"/>
    </reaction>
</comment>
<keyword evidence="3 11" id="KW-0378">Hydrolase</keyword>
<accession>A0A084U3U5</accession>
<dbReference type="GO" id="GO:0003677">
    <property type="term" value="F:DNA binding"/>
    <property type="evidence" value="ECO:0007669"/>
    <property type="project" value="UniProtKB-KW"/>
</dbReference>
<gene>
    <name evidence="14" type="primary">pcrA</name>
    <name evidence="14" type="ORF">P271_480</name>
</gene>
<evidence type="ECO:0000256" key="9">
    <source>
        <dbReference type="ARBA" id="ARBA00034808"/>
    </source>
</evidence>
<dbReference type="GO" id="GO:0000725">
    <property type="term" value="P:recombinational repair"/>
    <property type="evidence" value="ECO:0007669"/>
    <property type="project" value="TreeGrafter"/>
</dbReference>
<feature type="binding site" evidence="11">
    <location>
        <begin position="28"/>
        <end position="35"/>
    </location>
    <ligand>
        <name>ATP</name>
        <dbReference type="ChEBI" id="CHEBI:30616"/>
    </ligand>
</feature>
<evidence type="ECO:0000256" key="10">
    <source>
        <dbReference type="ARBA" id="ARBA00048988"/>
    </source>
</evidence>
<dbReference type="Gene3D" id="1.10.10.160">
    <property type="match status" value="1"/>
</dbReference>
<name>A0A084U3U5_MALIO</name>
<dbReference type="SUPFAM" id="SSF52540">
    <property type="entry name" value="P-loop containing nucleoside triphosphate hydrolases"/>
    <property type="match status" value="1"/>
</dbReference>
<dbReference type="InterPro" id="IPR000212">
    <property type="entry name" value="DNA_helicase_UvrD/REP"/>
</dbReference>
<proteinExistence type="inferred from homology"/>
<evidence type="ECO:0000313" key="15">
    <source>
        <dbReference type="Proteomes" id="UP000028523"/>
    </source>
</evidence>
<dbReference type="Gene3D" id="1.10.486.10">
    <property type="entry name" value="PCRA, domain 4"/>
    <property type="match status" value="1"/>
</dbReference>
<dbReference type="PROSITE" id="PS51217">
    <property type="entry name" value="UVRD_HELICASE_CTER"/>
    <property type="match status" value="1"/>
</dbReference>
<feature type="domain" description="UvrD-like helicase C-terminal" evidence="13">
    <location>
        <begin position="294"/>
        <end position="563"/>
    </location>
</feature>
<keyword evidence="2 11" id="KW-0547">Nucleotide-binding</keyword>
<keyword evidence="4 11" id="KW-0347">Helicase</keyword>
<evidence type="ECO:0000313" key="14">
    <source>
        <dbReference type="EMBL" id="KFB07631.1"/>
    </source>
</evidence>
<dbReference type="Gene3D" id="3.40.50.300">
    <property type="entry name" value="P-loop containing nucleotide triphosphate hydrolases"/>
    <property type="match status" value="2"/>
</dbReference>
<dbReference type="PANTHER" id="PTHR11070:SF2">
    <property type="entry name" value="ATP-DEPENDENT DNA HELICASE SRS2"/>
    <property type="match status" value="1"/>
</dbReference>
<evidence type="ECO:0000256" key="7">
    <source>
        <dbReference type="ARBA" id="ARBA00023235"/>
    </source>
</evidence>
<evidence type="ECO:0000256" key="4">
    <source>
        <dbReference type="ARBA" id="ARBA00022806"/>
    </source>
</evidence>
<dbReference type="RefSeq" id="WP_036451849.1">
    <property type="nucleotide sequence ID" value="NZ_AWQU01000074.1"/>
</dbReference>
<evidence type="ECO:0000259" key="13">
    <source>
        <dbReference type="PROSITE" id="PS51217"/>
    </source>
</evidence>
<keyword evidence="7" id="KW-0413">Isomerase</keyword>
<comment type="caution">
    <text evidence="14">The sequence shown here is derived from an EMBL/GenBank/DDBJ whole genome shotgun (WGS) entry which is preliminary data.</text>
</comment>
<keyword evidence="5 11" id="KW-0067">ATP-binding</keyword>
<dbReference type="InterPro" id="IPR014017">
    <property type="entry name" value="DNA_helicase_UvrD-like_C"/>
</dbReference>
<protein>
    <recommendedName>
        <fullName evidence="9">DNA 3'-5' helicase</fullName>
        <ecNumber evidence="9">5.6.2.4</ecNumber>
    </recommendedName>
</protein>
<dbReference type="GO" id="GO:0033202">
    <property type="term" value="C:DNA helicase complex"/>
    <property type="evidence" value="ECO:0007669"/>
    <property type="project" value="TreeGrafter"/>
</dbReference>
<dbReference type="Pfam" id="PF00580">
    <property type="entry name" value="UvrD-helicase"/>
    <property type="match status" value="1"/>
</dbReference>
<dbReference type="PROSITE" id="PS51198">
    <property type="entry name" value="UVRD_HELICASE_ATP_BIND"/>
    <property type="match status" value="1"/>
</dbReference>
<comment type="similarity">
    <text evidence="1">Belongs to the helicase family. UvrD subfamily.</text>
</comment>
<evidence type="ECO:0000256" key="2">
    <source>
        <dbReference type="ARBA" id="ARBA00022741"/>
    </source>
</evidence>
<evidence type="ECO:0000256" key="1">
    <source>
        <dbReference type="ARBA" id="ARBA00009922"/>
    </source>
</evidence>
<evidence type="ECO:0000259" key="12">
    <source>
        <dbReference type="PROSITE" id="PS51198"/>
    </source>
</evidence>
<sequence length="731" mass="85649">MDKELLNRLNDDQKKAATSNLGSTMVVAGAGSGKTAVLVYRIAYLISELGLNPKKILAFTFTNKAANEMKKRINLLINNVNLNYIGTFHSICLRILREEISCLGRNNDFSIIDEDDQLSIVREIYAKRQIDKSIISFQNCLNHINNLKSLNVTVDEAMEELVNIIEDDFENKKKYVITVVYKDYQQYLVNNNLLDFDDLIKFAKLILETKTEIRNKWQNRFDYILVDEFQDTNPDQYELIKLLNKTRSNIFVVGDPDQMIYSWRGAYKEIFDDFRKEFNDVELIILDKNYRSTKKILSVSNQLIEKNKNRIKKNLYTENEDGNNIIYYEAESPEQESKWVISKIKDLLKQGYRYKDIAILYRSNFLSRNIEQELVHSGLPYFIFGGFKFYQRKEIKDAISYLKLISNNDELSLSRIYNTPRRKISEQSLTKIKSFAYLNKINLFDAFKRVEEIDLSKQAINACLDFVKLIEEFRNKKFNSLTDMLDYVLDNTGYRKELIENQEENRLENLEELKNALAQFEFKNPNSTITEYLQEISLYTTADEESKQNQDCIILMTVHLSKGLEFKNVFIIEFNDGFFPSYKSIDGDAIDEERRIAYVAMTRAQQNLFIANSRGVAFMNDSQQRKMPSRFVKDFIKNDYIEKYVRDFLPTDHGSHDSYYFNQLKDKQINLEDNLHDNDVEFTIGDLVNHQKFGSGVVVGVMNDYVDITFKYPYGTKTILKKHKSLSKKSN</sequence>
<dbReference type="InterPro" id="IPR013986">
    <property type="entry name" value="DExx_box_DNA_helicase_dom_sf"/>
</dbReference>
<dbReference type="GO" id="GO:0043138">
    <property type="term" value="F:3'-5' DNA helicase activity"/>
    <property type="evidence" value="ECO:0007669"/>
    <property type="project" value="UniProtKB-EC"/>
</dbReference>
<dbReference type="GO" id="GO:0016887">
    <property type="term" value="F:ATP hydrolysis activity"/>
    <property type="evidence" value="ECO:0007669"/>
    <property type="project" value="RHEA"/>
</dbReference>
<dbReference type="AlphaFoldDB" id="A0A084U3U5"/>
<comment type="catalytic activity">
    <reaction evidence="8">
        <text>Couples ATP hydrolysis with the unwinding of duplex DNA by translocating in the 3'-5' direction.</text>
        <dbReference type="EC" id="5.6.2.4"/>
    </reaction>
</comment>